<dbReference type="EMBL" id="JBDZDV010000001">
    <property type="protein sequence ID" value="MET3109653.1"/>
    <property type="molecule type" value="Genomic_DNA"/>
</dbReference>
<evidence type="ECO:0000256" key="1">
    <source>
        <dbReference type="SAM" id="Phobius"/>
    </source>
</evidence>
<keyword evidence="1" id="KW-0472">Membrane</keyword>
<dbReference type="Proteomes" id="UP001549019">
    <property type="component" value="Unassembled WGS sequence"/>
</dbReference>
<evidence type="ECO:0000313" key="2">
    <source>
        <dbReference type="EMBL" id="MET3109653.1"/>
    </source>
</evidence>
<sequence>MLMDIGSVILIIAAAVLIGILMQIFLVKRKSEVKLKLKDEQITEDEMDGEKLYRFKVLNDSDQSVVMTDVRLYSNGTEIFDNGHHPSFKAPEEADGDVVRIDSKRIRDVSHLLSMNFLGTTVVQPKEEMTYSYYLDEMPDEIKITVRENKDVDIILKPVFE</sequence>
<name>A0ABV2E5G7_9STAP</name>
<reference evidence="2 3" key="1">
    <citation type="submission" date="2024-05" db="EMBL/GenBank/DDBJ databases">
        <title>Genomic Encyclopedia of Type Strains, Phase IV (KMG-IV): sequencing the most valuable type-strain genomes for metagenomic binning, comparative biology and taxonomic classification.</title>
        <authorList>
            <person name="Goeker M."/>
        </authorList>
    </citation>
    <scope>NUCLEOTIDE SEQUENCE [LARGE SCALE GENOMIC DNA]</scope>
    <source>
        <strain evidence="2 3">DSM 25286</strain>
    </source>
</reference>
<evidence type="ECO:0000313" key="3">
    <source>
        <dbReference type="Proteomes" id="UP001549019"/>
    </source>
</evidence>
<comment type="caution">
    <text evidence="2">The sequence shown here is derived from an EMBL/GenBank/DDBJ whole genome shotgun (WGS) entry which is preliminary data.</text>
</comment>
<accession>A0ABV2E5G7</accession>
<dbReference type="RefSeq" id="WP_230820996.1">
    <property type="nucleotide sequence ID" value="NZ_JAJNCU010000001.1"/>
</dbReference>
<organism evidence="2 3">
    <name type="scientific">Salinicoccus halitifaciens</name>
    <dbReference type="NCBI Taxonomy" id="1073415"/>
    <lineage>
        <taxon>Bacteria</taxon>
        <taxon>Bacillati</taxon>
        <taxon>Bacillota</taxon>
        <taxon>Bacilli</taxon>
        <taxon>Bacillales</taxon>
        <taxon>Staphylococcaceae</taxon>
        <taxon>Salinicoccus</taxon>
    </lineage>
</organism>
<keyword evidence="3" id="KW-1185">Reference proteome</keyword>
<protein>
    <recommendedName>
        <fullName evidence="4">DUF4352 domain-containing protein</fullName>
    </recommendedName>
</protein>
<keyword evidence="1" id="KW-0812">Transmembrane</keyword>
<evidence type="ECO:0008006" key="4">
    <source>
        <dbReference type="Google" id="ProtNLM"/>
    </source>
</evidence>
<feature type="transmembrane region" description="Helical" evidence="1">
    <location>
        <begin position="6"/>
        <end position="27"/>
    </location>
</feature>
<keyword evidence="1" id="KW-1133">Transmembrane helix</keyword>
<gene>
    <name evidence="2" type="ORF">ABHD89_000041</name>
</gene>
<proteinExistence type="predicted"/>